<gene>
    <name evidence="2" type="ORF">MQE35_01560</name>
</gene>
<dbReference type="InterPro" id="IPR007329">
    <property type="entry name" value="FMN-bd"/>
</dbReference>
<protein>
    <submittedName>
        <fullName evidence="2">FMN-binding protein</fullName>
    </submittedName>
</protein>
<dbReference type="RefSeq" id="WP_255843878.1">
    <property type="nucleotide sequence ID" value="NZ_CP094358.1"/>
</dbReference>
<evidence type="ECO:0000259" key="1">
    <source>
        <dbReference type="SMART" id="SM00900"/>
    </source>
</evidence>
<evidence type="ECO:0000313" key="2">
    <source>
        <dbReference type="EMBL" id="UOB17998.1"/>
    </source>
</evidence>
<dbReference type="AlphaFoldDB" id="A0A9E6ZUE7"/>
<dbReference type="GO" id="GO:0010181">
    <property type="term" value="F:FMN binding"/>
    <property type="evidence" value="ECO:0007669"/>
    <property type="project" value="InterPro"/>
</dbReference>
<reference evidence="2" key="1">
    <citation type="submission" date="2022-03" db="EMBL/GenBank/DDBJ databases">
        <title>Description of Abyssus ytuae gen. nov., sp. nov., a novel member of the family Flavobacteriaceae isolated from the sediment of Mariana Trench.</title>
        <authorList>
            <person name="Zhang J."/>
            <person name="Xu X."/>
        </authorList>
    </citation>
    <scope>NUCLEOTIDE SEQUENCE</scope>
    <source>
        <strain evidence="2">MT3330</strain>
    </source>
</reference>
<sequence>MNYKILTVLFISVLSFTSLTFIPDKIKKKVVKEVSDVFETEEFQLIPVEVTDEINSTLPLKITGENFFKLTSDNNLLGYVFIDDAPSKTARFDYMVIFDAALIIKRTKVLVYREEYGGEIGSKRWLRQFEGKTKADSLNNVMAISGATISVNSMTNAVNDLLKTVNILYEHKIVE</sequence>
<dbReference type="GO" id="GO:0016020">
    <property type="term" value="C:membrane"/>
    <property type="evidence" value="ECO:0007669"/>
    <property type="project" value="InterPro"/>
</dbReference>
<dbReference type="SMART" id="SM00900">
    <property type="entry name" value="FMN_bind"/>
    <property type="match status" value="1"/>
</dbReference>
<dbReference type="Pfam" id="PF04205">
    <property type="entry name" value="FMN_bind"/>
    <property type="match status" value="1"/>
</dbReference>
<feature type="domain" description="FMN-binding" evidence="1">
    <location>
        <begin position="87"/>
        <end position="165"/>
    </location>
</feature>
<name>A0A9E6ZUE7_9FLAO</name>
<keyword evidence="3" id="KW-1185">Reference proteome</keyword>
<evidence type="ECO:0000313" key="3">
    <source>
        <dbReference type="Proteomes" id="UP000831290"/>
    </source>
</evidence>
<dbReference type="Proteomes" id="UP000831290">
    <property type="component" value="Chromosome"/>
</dbReference>
<proteinExistence type="predicted"/>
<accession>A0A9E6ZUE7</accession>
<dbReference type="KEGG" id="fbm:MQE35_01560"/>
<organism evidence="2 3">
    <name type="scientific">Abyssalbus ytuae</name>
    <dbReference type="NCBI Taxonomy" id="2926907"/>
    <lineage>
        <taxon>Bacteria</taxon>
        <taxon>Pseudomonadati</taxon>
        <taxon>Bacteroidota</taxon>
        <taxon>Flavobacteriia</taxon>
        <taxon>Flavobacteriales</taxon>
        <taxon>Flavobacteriaceae</taxon>
        <taxon>Abyssalbus</taxon>
    </lineage>
</organism>
<dbReference type="EMBL" id="CP094358">
    <property type="protein sequence ID" value="UOB17998.1"/>
    <property type="molecule type" value="Genomic_DNA"/>
</dbReference>